<accession>A0A2A6DYD4</accession>
<proteinExistence type="predicted"/>
<reference evidence="2 3" key="1">
    <citation type="submission" date="2016-12" db="EMBL/GenBank/DDBJ databases">
        <title>Candidatus Reconcilibacillus cellulovorans genome.</title>
        <authorList>
            <person name="Kolinko S."/>
            <person name="Wu Y.-W."/>
            <person name="Tachea F."/>
            <person name="Denzel E."/>
            <person name="Hiras J."/>
            <person name="Baecker N."/>
            <person name="Chan L.J."/>
            <person name="Eichorst S.A."/>
            <person name="Frey D."/>
            <person name="Adams P.D."/>
            <person name="Pray T."/>
            <person name="Tanjore D."/>
            <person name="Petzold C.J."/>
            <person name="Gladden J.M."/>
            <person name="Simmons B.A."/>
            <person name="Singer S.W."/>
        </authorList>
    </citation>
    <scope>NUCLEOTIDE SEQUENCE [LARGE SCALE GENOMIC DNA]</scope>
    <source>
        <strain evidence="2">JTherm</strain>
    </source>
</reference>
<dbReference type="EMBL" id="MOXJ01000020">
    <property type="protein sequence ID" value="PDO10088.1"/>
    <property type="molecule type" value="Genomic_DNA"/>
</dbReference>
<name>A0A2A6DYD4_9BACL</name>
<comment type="caution">
    <text evidence="2">The sequence shown here is derived from an EMBL/GenBank/DDBJ whole genome shotgun (WGS) entry which is preliminary data.</text>
</comment>
<evidence type="ECO:0000313" key="3">
    <source>
        <dbReference type="Proteomes" id="UP000243688"/>
    </source>
</evidence>
<feature type="chain" id="PRO_5012563096" evidence="1">
    <location>
        <begin position="26"/>
        <end position="115"/>
    </location>
</feature>
<organism evidence="2 3">
    <name type="scientific">Candidatus Reconcilbacillus cellulovorans</name>
    <dbReference type="NCBI Taxonomy" id="1906605"/>
    <lineage>
        <taxon>Bacteria</taxon>
        <taxon>Bacillati</taxon>
        <taxon>Bacillota</taxon>
        <taxon>Bacilli</taxon>
        <taxon>Bacillales</taxon>
        <taxon>Paenibacillaceae</taxon>
        <taxon>Candidatus Reconcilbacillus</taxon>
    </lineage>
</organism>
<feature type="signal peptide" evidence="1">
    <location>
        <begin position="1"/>
        <end position="25"/>
    </location>
</feature>
<protein>
    <submittedName>
        <fullName evidence="2">Uncharacterized protein</fullName>
    </submittedName>
</protein>
<evidence type="ECO:0000313" key="2">
    <source>
        <dbReference type="EMBL" id="PDO10088.1"/>
    </source>
</evidence>
<keyword evidence="1" id="KW-0732">Signal</keyword>
<gene>
    <name evidence="2" type="ORF">BLM47_09295</name>
</gene>
<sequence>MKRNAFCLASTLVLAVMASWTSASAVEPPKTTAGQRPAGEARDSWIAAQMERIAAAEGFADWLGAHLEIFPLGPGTHGWLVLLSRDNRRVGFLTVYDDGRGGWTIGEYGHGEPPA</sequence>
<evidence type="ECO:0000256" key="1">
    <source>
        <dbReference type="SAM" id="SignalP"/>
    </source>
</evidence>
<dbReference type="AlphaFoldDB" id="A0A2A6DYD4"/>
<dbReference type="Proteomes" id="UP000243688">
    <property type="component" value="Unassembled WGS sequence"/>
</dbReference>